<keyword evidence="1" id="KW-0472">Membrane</keyword>
<dbReference type="InterPro" id="IPR003425">
    <property type="entry name" value="CCB3/YggT"/>
</dbReference>
<dbReference type="AlphaFoldDB" id="A0A552AHZ1"/>
<dbReference type="GO" id="GO:0016020">
    <property type="term" value="C:membrane"/>
    <property type="evidence" value="ECO:0007669"/>
    <property type="project" value="InterPro"/>
</dbReference>
<gene>
    <name evidence="2" type="ORF">EWV63_13985</name>
</gene>
<keyword evidence="1" id="KW-0812">Transmembrane</keyword>
<feature type="transmembrane region" description="Helical" evidence="1">
    <location>
        <begin position="77"/>
        <end position="98"/>
    </location>
</feature>
<dbReference type="EMBL" id="SFBR01000119">
    <property type="protein sequence ID" value="TRT85091.1"/>
    <property type="molecule type" value="Genomic_DNA"/>
</dbReference>
<comment type="caution">
    <text evidence="2">The sequence shown here is derived from an EMBL/GenBank/DDBJ whole genome shotgun (WGS) entry which is preliminary data.</text>
</comment>
<evidence type="ECO:0000313" key="2">
    <source>
        <dbReference type="EMBL" id="TRT85091.1"/>
    </source>
</evidence>
<protein>
    <submittedName>
        <fullName evidence="2">YggT family protein</fullName>
    </submittedName>
</protein>
<evidence type="ECO:0000313" key="3">
    <source>
        <dbReference type="Proteomes" id="UP000316280"/>
    </source>
</evidence>
<feature type="transmembrane region" description="Helical" evidence="1">
    <location>
        <begin position="41"/>
        <end position="65"/>
    </location>
</feature>
<organism evidence="2 3">
    <name type="scientific">Microcystis aeruginosa Ma_OC_H_19870700_S124</name>
    <dbReference type="NCBI Taxonomy" id="2486262"/>
    <lineage>
        <taxon>Bacteria</taxon>
        <taxon>Bacillati</taxon>
        <taxon>Cyanobacteriota</taxon>
        <taxon>Cyanophyceae</taxon>
        <taxon>Oscillatoriophycideae</taxon>
        <taxon>Chroococcales</taxon>
        <taxon>Microcystaceae</taxon>
        <taxon>Microcystis</taxon>
    </lineage>
</organism>
<reference evidence="2 3" key="1">
    <citation type="submission" date="2019-01" db="EMBL/GenBank/DDBJ databases">
        <title>Coherence of Microcystis species and biogeography revealed through population genomics.</title>
        <authorList>
            <person name="Perez-Carrascal O.M."/>
            <person name="Terrat Y."/>
            <person name="Giani A."/>
            <person name="Fortin N."/>
            <person name="Tromas N."/>
            <person name="Shapiro B.J."/>
        </authorList>
    </citation>
    <scope>NUCLEOTIDE SEQUENCE [LARGE SCALE GENOMIC DNA]</scope>
    <source>
        <strain evidence="2">Ma_OC_H_19870700_S124</strain>
    </source>
</reference>
<dbReference type="Proteomes" id="UP000316280">
    <property type="component" value="Unassembled WGS sequence"/>
</dbReference>
<name>A0A552AHZ1_MICAE</name>
<evidence type="ECO:0000256" key="1">
    <source>
        <dbReference type="SAM" id="Phobius"/>
    </source>
</evidence>
<sequence length="141" mass="16217">MNHDRDDETNLERRQELLHDEEAFRLHQEEKRLRTARRSNTLNWIINSIFGLAGIVQILLVMRFLLRLFGANPQNQFAQLINHLSAPFIAPFSTLFISPASSGGANIFDVNIVIAIVAYALLSYTLHGYNWHFLLKDNNIV</sequence>
<keyword evidence="1" id="KW-1133">Transmembrane helix</keyword>
<dbReference type="Pfam" id="PF02325">
    <property type="entry name" value="CCB3_YggT"/>
    <property type="match status" value="1"/>
</dbReference>
<feature type="transmembrane region" description="Helical" evidence="1">
    <location>
        <begin position="110"/>
        <end position="129"/>
    </location>
</feature>
<proteinExistence type="predicted"/>
<accession>A0A552AHZ1</accession>